<organism evidence="4 5">
    <name type="scientific">Symbiochloris irregularis</name>
    <dbReference type="NCBI Taxonomy" id="706552"/>
    <lineage>
        <taxon>Eukaryota</taxon>
        <taxon>Viridiplantae</taxon>
        <taxon>Chlorophyta</taxon>
        <taxon>core chlorophytes</taxon>
        <taxon>Trebouxiophyceae</taxon>
        <taxon>Trebouxiales</taxon>
        <taxon>Trebouxiaceae</taxon>
        <taxon>Symbiochloris</taxon>
    </lineage>
</organism>
<dbReference type="PRINTS" id="PR00625">
    <property type="entry name" value="JDOMAIN"/>
</dbReference>
<dbReference type="Pfam" id="PF00226">
    <property type="entry name" value="DnaJ"/>
    <property type="match status" value="1"/>
</dbReference>
<dbReference type="Gene3D" id="2.60.260.20">
    <property type="entry name" value="Urease metallochaperone UreE, N-terminal domain"/>
    <property type="match status" value="2"/>
</dbReference>
<accession>A0AAW1NQ71</accession>
<dbReference type="EMBL" id="JALJOQ010000157">
    <property type="protein sequence ID" value="KAK9792942.1"/>
    <property type="molecule type" value="Genomic_DNA"/>
</dbReference>
<dbReference type="SMART" id="SM00271">
    <property type="entry name" value="DnaJ"/>
    <property type="match status" value="1"/>
</dbReference>
<protein>
    <recommendedName>
        <fullName evidence="3">J domain-containing protein</fullName>
    </recommendedName>
</protein>
<dbReference type="PROSITE" id="PS00636">
    <property type="entry name" value="DNAJ_1"/>
    <property type="match status" value="1"/>
</dbReference>
<dbReference type="Gene3D" id="1.10.287.110">
    <property type="entry name" value="DnaJ domain"/>
    <property type="match status" value="1"/>
</dbReference>
<gene>
    <name evidence="4" type="ORF">WJX73_000736</name>
</gene>
<evidence type="ECO:0000313" key="4">
    <source>
        <dbReference type="EMBL" id="KAK9792942.1"/>
    </source>
</evidence>
<evidence type="ECO:0000256" key="1">
    <source>
        <dbReference type="ARBA" id="ARBA00022729"/>
    </source>
</evidence>
<keyword evidence="1 2" id="KW-0732">Signal</keyword>
<evidence type="ECO:0000259" key="3">
    <source>
        <dbReference type="PROSITE" id="PS50076"/>
    </source>
</evidence>
<dbReference type="Proteomes" id="UP001465755">
    <property type="component" value="Unassembled WGS sequence"/>
</dbReference>
<dbReference type="InterPro" id="IPR002939">
    <property type="entry name" value="DnaJ_C"/>
</dbReference>
<dbReference type="GO" id="GO:0051082">
    <property type="term" value="F:unfolded protein binding"/>
    <property type="evidence" value="ECO:0007669"/>
    <property type="project" value="InterPro"/>
</dbReference>
<evidence type="ECO:0000313" key="5">
    <source>
        <dbReference type="Proteomes" id="UP001465755"/>
    </source>
</evidence>
<dbReference type="PANTHER" id="PTHR44298:SF1">
    <property type="entry name" value="DNAJ HOMOLOG SUBFAMILY B MEMBER 11"/>
    <property type="match status" value="1"/>
</dbReference>
<keyword evidence="5" id="KW-1185">Reference proteome</keyword>
<dbReference type="AlphaFoldDB" id="A0AAW1NQ71"/>
<dbReference type="PROSITE" id="PS50076">
    <property type="entry name" value="DNAJ_2"/>
    <property type="match status" value="1"/>
</dbReference>
<dbReference type="SUPFAM" id="SSF49493">
    <property type="entry name" value="HSP40/DnaJ peptide-binding domain"/>
    <property type="match status" value="2"/>
</dbReference>
<dbReference type="PANTHER" id="PTHR44298">
    <property type="entry name" value="DNAJ HOMOLOG SUBFAMILY B MEMBER 11"/>
    <property type="match status" value="1"/>
</dbReference>
<proteinExistence type="predicted"/>
<dbReference type="Pfam" id="PF01556">
    <property type="entry name" value="DnaJ_C"/>
    <property type="match status" value="1"/>
</dbReference>
<dbReference type="FunFam" id="2.60.260.20:FF:000013">
    <property type="entry name" value="DnaJ subfamily B member 11"/>
    <property type="match status" value="1"/>
</dbReference>
<comment type="caution">
    <text evidence="4">The sequence shown here is derived from an EMBL/GenBank/DDBJ whole genome shotgun (WGS) entry which is preliminary data.</text>
</comment>
<dbReference type="InterPro" id="IPR036869">
    <property type="entry name" value="J_dom_sf"/>
</dbReference>
<feature type="chain" id="PRO_5043475125" description="J domain-containing protein" evidence="2">
    <location>
        <begin position="27"/>
        <end position="366"/>
    </location>
</feature>
<dbReference type="GO" id="GO:0006457">
    <property type="term" value="P:protein folding"/>
    <property type="evidence" value="ECO:0007669"/>
    <property type="project" value="InterPro"/>
</dbReference>
<feature type="signal peptide" evidence="2">
    <location>
        <begin position="1"/>
        <end position="26"/>
    </location>
</feature>
<dbReference type="InterPro" id="IPR051736">
    <property type="entry name" value="DnaJ-B11-like"/>
</dbReference>
<dbReference type="InterPro" id="IPR018253">
    <property type="entry name" value="DnaJ_domain_CS"/>
</dbReference>
<dbReference type="CDD" id="cd10747">
    <property type="entry name" value="DnaJ_C"/>
    <property type="match status" value="1"/>
</dbReference>
<dbReference type="InterPro" id="IPR001623">
    <property type="entry name" value="DnaJ_domain"/>
</dbReference>
<dbReference type="SUPFAM" id="SSF46565">
    <property type="entry name" value="Chaperone J-domain"/>
    <property type="match status" value="1"/>
</dbReference>
<sequence>MGQHQIIAAKSTLCLLLILSVSLTSAGRDYYDILSVPRGADEATIKRAYRKLAVKFHPDKVEGSAEEKKNAEIRFAEINAAYEALSDSEKRKIYDRHGEEGLKQHASGGGRGGGNPAGDIFSQFFGGAFGGGFFGGGGGEEEEQTPKGNDVYVELEVSLRDLYLGNSFKVVRDKSVIRPAKGKRKCNCKNKMVTRQVGPGMYQQYTTQECEDCQNVQLVREAQELVVTVDAGAADGQEIMIFEEGEPMVDGEAGDLKFVITSPPHRLFQRTGDDLRYNATITLMEALIGFTKEIEHLDGHKVALHSDGVTIPGEQHVIQGEGMPLKDDAHQHGSLHVTYTVLFPKKLDQKQKGLVKKLFETVHDEL</sequence>
<dbReference type="InterPro" id="IPR008971">
    <property type="entry name" value="HSP40/DnaJ_pept-bd"/>
</dbReference>
<evidence type="ECO:0000256" key="2">
    <source>
        <dbReference type="SAM" id="SignalP"/>
    </source>
</evidence>
<dbReference type="CDD" id="cd06257">
    <property type="entry name" value="DnaJ"/>
    <property type="match status" value="1"/>
</dbReference>
<reference evidence="4 5" key="1">
    <citation type="journal article" date="2024" name="Nat. Commun.">
        <title>Phylogenomics reveals the evolutionary origins of lichenization in chlorophyte algae.</title>
        <authorList>
            <person name="Puginier C."/>
            <person name="Libourel C."/>
            <person name="Otte J."/>
            <person name="Skaloud P."/>
            <person name="Haon M."/>
            <person name="Grisel S."/>
            <person name="Petersen M."/>
            <person name="Berrin J.G."/>
            <person name="Delaux P.M."/>
            <person name="Dal Grande F."/>
            <person name="Keller J."/>
        </authorList>
    </citation>
    <scope>NUCLEOTIDE SEQUENCE [LARGE SCALE GENOMIC DNA]</scope>
    <source>
        <strain evidence="4 5">SAG 2036</strain>
    </source>
</reference>
<feature type="domain" description="J" evidence="3">
    <location>
        <begin position="29"/>
        <end position="98"/>
    </location>
</feature>
<name>A0AAW1NQ71_9CHLO</name>